<dbReference type="SUPFAM" id="SSF46785">
    <property type="entry name" value="Winged helix' DNA-binding domain"/>
    <property type="match status" value="1"/>
</dbReference>
<reference evidence="6 7" key="1">
    <citation type="submission" date="2018-05" db="EMBL/GenBank/DDBJ databases">
        <title>Comparative genomics of bacterial root endophytes of switchgrass collected from native prairies over two seasons.</title>
        <authorList>
            <person name="Tang Y."/>
        </authorList>
    </citation>
    <scope>NUCLEOTIDE SEQUENCE [LARGE SCALE GENOMIC DNA]</scope>
    <source>
        <strain evidence="6 7">NFIX32</strain>
    </source>
</reference>
<dbReference type="InterPro" id="IPR036390">
    <property type="entry name" value="WH_DNA-bd_sf"/>
</dbReference>
<dbReference type="AlphaFoldDB" id="A0A318IN65"/>
<evidence type="ECO:0000256" key="4">
    <source>
        <dbReference type="SAM" id="MobiDB-lite"/>
    </source>
</evidence>
<gene>
    <name evidence="6" type="ORF">NA66_1011124</name>
</gene>
<dbReference type="GO" id="GO:0003677">
    <property type="term" value="F:DNA binding"/>
    <property type="evidence" value="ECO:0007669"/>
    <property type="project" value="UniProtKB-KW"/>
</dbReference>
<dbReference type="InterPro" id="IPR036388">
    <property type="entry name" value="WH-like_DNA-bd_sf"/>
</dbReference>
<evidence type="ECO:0000313" key="6">
    <source>
        <dbReference type="EMBL" id="PXX33019.1"/>
    </source>
</evidence>
<comment type="caution">
    <text evidence="6">The sequence shown here is derived from an EMBL/GenBank/DDBJ whole genome shotgun (WGS) entry which is preliminary data.</text>
</comment>
<evidence type="ECO:0000313" key="7">
    <source>
        <dbReference type="Proteomes" id="UP000247755"/>
    </source>
</evidence>
<dbReference type="InterPro" id="IPR002577">
    <property type="entry name" value="HTH_HxlR"/>
</dbReference>
<dbReference type="Gene3D" id="1.10.10.10">
    <property type="entry name" value="Winged helix-like DNA-binding domain superfamily/Winged helix DNA-binding domain"/>
    <property type="match status" value="1"/>
</dbReference>
<accession>A0A318IN65</accession>
<sequence>MSTMPAVVNAAAPVATEGGFYNRTRYFAEPPQDARDSTMKWDDIGTLNCSVARTLAVLGDRWTMLILRNAFLGCRRFDAFQAQLGLTRHVLAERLARLVDEGVLVKRAYQERPPRFEYRLTEKGLDLYPALLALMAWGDRWKDDGQGPPVQLRHRTCGQLMHAVTVCSACGEPLDARDVQPEPGPGWIAPDEAGAPAVEE</sequence>
<dbReference type="Proteomes" id="UP000247755">
    <property type="component" value="Unassembled WGS sequence"/>
</dbReference>
<keyword evidence="1" id="KW-0805">Transcription regulation</keyword>
<keyword evidence="3" id="KW-0804">Transcription</keyword>
<dbReference type="Pfam" id="PF01638">
    <property type="entry name" value="HxlR"/>
    <property type="match status" value="1"/>
</dbReference>
<organism evidence="6 7">
    <name type="scientific">Burkholderia pyrrocinia</name>
    <name type="common">Pseudomonas pyrrocinia</name>
    <dbReference type="NCBI Taxonomy" id="60550"/>
    <lineage>
        <taxon>Bacteria</taxon>
        <taxon>Pseudomonadati</taxon>
        <taxon>Pseudomonadota</taxon>
        <taxon>Betaproteobacteria</taxon>
        <taxon>Burkholderiales</taxon>
        <taxon>Burkholderiaceae</taxon>
        <taxon>Burkholderia</taxon>
        <taxon>Burkholderia cepacia complex</taxon>
    </lineage>
</organism>
<dbReference type="EMBL" id="QJJY01000011">
    <property type="protein sequence ID" value="PXX33019.1"/>
    <property type="molecule type" value="Genomic_DNA"/>
</dbReference>
<feature type="region of interest" description="Disordered" evidence="4">
    <location>
        <begin position="180"/>
        <end position="200"/>
    </location>
</feature>
<dbReference type="PROSITE" id="PS51118">
    <property type="entry name" value="HTH_HXLR"/>
    <property type="match status" value="1"/>
</dbReference>
<evidence type="ECO:0000259" key="5">
    <source>
        <dbReference type="PROSITE" id="PS51118"/>
    </source>
</evidence>
<evidence type="ECO:0000256" key="3">
    <source>
        <dbReference type="ARBA" id="ARBA00023163"/>
    </source>
</evidence>
<proteinExistence type="predicted"/>
<evidence type="ECO:0000256" key="2">
    <source>
        <dbReference type="ARBA" id="ARBA00023125"/>
    </source>
</evidence>
<dbReference type="PANTHER" id="PTHR33204">
    <property type="entry name" value="TRANSCRIPTIONAL REGULATOR, MARR FAMILY"/>
    <property type="match status" value="1"/>
</dbReference>
<protein>
    <submittedName>
        <fullName evidence="6">HxlR family transcriptional regulator</fullName>
    </submittedName>
</protein>
<dbReference type="PANTHER" id="PTHR33204:SF36">
    <property type="entry name" value="TRANSCRIPTIONAL REGULATORY PROTEIN"/>
    <property type="match status" value="1"/>
</dbReference>
<feature type="domain" description="HTH hxlR-type" evidence="5">
    <location>
        <begin position="49"/>
        <end position="146"/>
    </location>
</feature>
<name>A0A318IN65_BURPY</name>
<keyword evidence="2" id="KW-0238">DNA-binding</keyword>
<evidence type="ECO:0000256" key="1">
    <source>
        <dbReference type="ARBA" id="ARBA00023015"/>
    </source>
</evidence>